<dbReference type="EC" id="2.7.11.1" evidence="2"/>
<evidence type="ECO:0000313" key="17">
    <source>
        <dbReference type="EMBL" id="CAI9756738.1"/>
    </source>
</evidence>
<evidence type="ECO:0000256" key="15">
    <source>
        <dbReference type="SAM" id="Phobius"/>
    </source>
</evidence>
<name>A0AAD1YUI4_9LAMI</name>
<keyword evidence="10" id="KW-0675">Receptor</keyword>
<keyword evidence="4" id="KW-1048">Host nucleus</keyword>
<dbReference type="Gene3D" id="2.60.120.430">
    <property type="entry name" value="Galactose-binding lectin"/>
    <property type="match status" value="1"/>
</dbReference>
<evidence type="ECO:0000259" key="16">
    <source>
        <dbReference type="PROSITE" id="PS50011"/>
    </source>
</evidence>
<evidence type="ECO:0000256" key="11">
    <source>
        <dbReference type="ARBA" id="ARBA00023180"/>
    </source>
</evidence>
<dbReference type="GO" id="GO:0005198">
    <property type="term" value="F:structural molecule activity"/>
    <property type="evidence" value="ECO:0007669"/>
    <property type="project" value="InterPro"/>
</dbReference>
<keyword evidence="15" id="KW-0472">Membrane</keyword>
<dbReference type="Gene3D" id="1.10.510.10">
    <property type="entry name" value="Transferase(Phosphotransferase) domain 1"/>
    <property type="match status" value="1"/>
</dbReference>
<keyword evidence="8" id="KW-0067">ATP-binding</keyword>
<gene>
    <name evidence="17" type="ORF">FPE_LOCUS4168</name>
</gene>
<evidence type="ECO:0000313" key="18">
    <source>
        <dbReference type="Proteomes" id="UP000834106"/>
    </source>
</evidence>
<keyword evidence="11" id="KW-0325">Glycoprotein</keyword>
<evidence type="ECO:0000256" key="3">
    <source>
        <dbReference type="ARBA" id="ARBA00022553"/>
    </source>
</evidence>
<dbReference type="InterPro" id="IPR029053">
    <property type="entry name" value="Viral_coat"/>
</dbReference>
<evidence type="ECO:0000256" key="10">
    <source>
        <dbReference type="ARBA" id="ARBA00023170"/>
    </source>
</evidence>
<accession>A0AAD1YUI4</accession>
<sequence length="650" mass="73154">MKQWLWMWLVFDKCPGNSNPSVNDIFIGESRDPDTWMINMENVDRFSIVCEKRYVLEGHGYSDSSMEMDDGKRPYFCYMRSRPISVTKKLCGLTVYKDTTSGDVEDMMKGAYYLVFATFHEYAMEVALNVERCPVTPKDFKSPEYVSDATHLAAFQIDFSYNELFGNFPSWVNQRNMQLNLVANNFVLQGSNSSAMPSGLNCLQRNFSCNRGDPQYSSFAIKRGGSQMSCYAGIVHEADNETLGPATYYVTREHRWAVSNVGLPSGSKNLRYTTNFVTFFPNIKDPELFQSARISAGSLRYYGLDLENGNYNVTLQFGEPEIQNPTSWESLGRRIFNIYIQDNLELKDFNIRKDAGGASFGAVVKEFKAQATNNYLEIHLFWAGKGTCYVPSQGVYGPSISAISVIPDFIPTVSNNPPNDLASGKYRTGLIVVLVVAVGVVISFSLFTIYYLAQRRKGPKRFEDEEFLGMDARPYTFNYVELRTATDDFSSSNKIGEGGFGPVYKGTLEDGRIVAVKQLSVASHQEKSQFVAEIVTISGVRHRNLVKFGYLAPEYALRGVLTEKADVFGFGVVALEIISGRVNSDSSLEEDQRYLLEWAWHLHENNRGMELVDKNLSSFNEDESSSASSSHAMPRVLAIDSIWAMVQFFP</sequence>
<evidence type="ECO:0000256" key="8">
    <source>
        <dbReference type="ARBA" id="ARBA00022840"/>
    </source>
</evidence>
<dbReference type="InterPro" id="IPR051824">
    <property type="entry name" value="LRR_Rcpt-Like_S/T_Kinase"/>
</dbReference>
<evidence type="ECO:0000256" key="12">
    <source>
        <dbReference type="ARBA" id="ARBA00025657"/>
    </source>
</evidence>
<protein>
    <recommendedName>
        <fullName evidence="2">non-specific serine/threonine protein kinase</fullName>
        <ecNumber evidence="2">2.7.11.1</ecNumber>
    </recommendedName>
</protein>
<evidence type="ECO:0000256" key="2">
    <source>
        <dbReference type="ARBA" id="ARBA00012513"/>
    </source>
</evidence>
<keyword evidence="9" id="KW-0238">DNA-binding</keyword>
<dbReference type="PANTHER" id="PTHR48006:SF62">
    <property type="entry name" value="LEUCINE-RICH REPEAT TRANSMEMBRANE PROTEIN KINASE"/>
    <property type="match status" value="1"/>
</dbReference>
<dbReference type="EMBL" id="OU503037">
    <property type="protein sequence ID" value="CAI9756738.1"/>
    <property type="molecule type" value="Genomic_DNA"/>
</dbReference>
<dbReference type="GO" id="GO:0004674">
    <property type="term" value="F:protein serine/threonine kinase activity"/>
    <property type="evidence" value="ECO:0007669"/>
    <property type="project" value="UniProtKB-EC"/>
</dbReference>
<comment type="function">
    <text evidence="12">Encapsidates the viral genome into characteristic twinned ('geminate') particles. Binds the genomic viral ssDNA and shuttles it into and out of the cell nucleus. Plays a role in protection of the genome from degradation, virus acquisition and transmission by insect vectors, infectivity, and systemic movement. The CP of monopartite geminiviruses is absolutely essential for virus movement.</text>
</comment>
<dbReference type="GO" id="GO:0003677">
    <property type="term" value="F:DNA binding"/>
    <property type="evidence" value="ECO:0007669"/>
    <property type="project" value="UniProtKB-KW"/>
</dbReference>
<evidence type="ECO:0000256" key="9">
    <source>
        <dbReference type="ARBA" id="ARBA00023125"/>
    </source>
</evidence>
<dbReference type="InterPro" id="IPR001245">
    <property type="entry name" value="Ser-Thr/Tyr_kinase_cat_dom"/>
</dbReference>
<dbReference type="GO" id="GO:0005886">
    <property type="term" value="C:plasma membrane"/>
    <property type="evidence" value="ECO:0007669"/>
    <property type="project" value="TreeGrafter"/>
</dbReference>
<dbReference type="Pfam" id="PF11721">
    <property type="entry name" value="Malectin"/>
    <property type="match status" value="1"/>
</dbReference>
<comment type="subcellular location">
    <subcellularLocation>
        <location evidence="1">Membrane</location>
        <topology evidence="1">Single-pass type I membrane protein</topology>
    </subcellularLocation>
</comment>
<evidence type="ECO:0000256" key="13">
    <source>
        <dbReference type="ARBA" id="ARBA00047899"/>
    </source>
</evidence>
<dbReference type="InterPro" id="IPR000143">
    <property type="entry name" value="Gemcoat_MSV"/>
</dbReference>
<dbReference type="InterPro" id="IPR021720">
    <property type="entry name" value="Malectin_dom"/>
</dbReference>
<dbReference type="InterPro" id="IPR000719">
    <property type="entry name" value="Prot_kinase_dom"/>
</dbReference>
<dbReference type="Proteomes" id="UP000834106">
    <property type="component" value="Chromosome 2"/>
</dbReference>
<keyword evidence="3" id="KW-0597">Phosphoprotein</keyword>
<keyword evidence="7" id="KW-0547">Nucleotide-binding</keyword>
<dbReference type="PANTHER" id="PTHR48006">
    <property type="entry name" value="LEUCINE-RICH REPEAT-CONTAINING PROTEIN DDB_G0281931-RELATED"/>
    <property type="match status" value="1"/>
</dbReference>
<evidence type="ECO:0000256" key="14">
    <source>
        <dbReference type="ARBA" id="ARBA00048679"/>
    </source>
</evidence>
<keyword evidence="5" id="KW-0808">Transferase</keyword>
<keyword evidence="18" id="KW-1185">Reference proteome</keyword>
<keyword evidence="6" id="KW-0732">Signal</keyword>
<dbReference type="Gene3D" id="3.30.200.20">
    <property type="entry name" value="Phosphorylase Kinase, domain 1"/>
    <property type="match status" value="1"/>
</dbReference>
<evidence type="ECO:0000256" key="6">
    <source>
        <dbReference type="ARBA" id="ARBA00022729"/>
    </source>
</evidence>
<evidence type="ECO:0000256" key="7">
    <source>
        <dbReference type="ARBA" id="ARBA00022741"/>
    </source>
</evidence>
<evidence type="ECO:0000256" key="1">
    <source>
        <dbReference type="ARBA" id="ARBA00004479"/>
    </source>
</evidence>
<comment type="catalytic activity">
    <reaction evidence="13">
        <text>L-threonyl-[protein] + ATP = O-phospho-L-threonyl-[protein] + ADP + H(+)</text>
        <dbReference type="Rhea" id="RHEA:46608"/>
        <dbReference type="Rhea" id="RHEA-COMP:11060"/>
        <dbReference type="Rhea" id="RHEA-COMP:11605"/>
        <dbReference type="ChEBI" id="CHEBI:15378"/>
        <dbReference type="ChEBI" id="CHEBI:30013"/>
        <dbReference type="ChEBI" id="CHEBI:30616"/>
        <dbReference type="ChEBI" id="CHEBI:61977"/>
        <dbReference type="ChEBI" id="CHEBI:456216"/>
        <dbReference type="EC" id="2.7.11.1"/>
    </reaction>
</comment>
<evidence type="ECO:0000256" key="5">
    <source>
        <dbReference type="ARBA" id="ARBA00022679"/>
    </source>
</evidence>
<evidence type="ECO:0000256" key="4">
    <source>
        <dbReference type="ARBA" id="ARBA00022562"/>
    </source>
</evidence>
<dbReference type="InterPro" id="IPR011009">
    <property type="entry name" value="Kinase-like_dom_sf"/>
</dbReference>
<dbReference type="InterPro" id="IPR000263">
    <property type="entry name" value="GV_A/BR1_coat"/>
</dbReference>
<organism evidence="17 18">
    <name type="scientific">Fraxinus pennsylvanica</name>
    <dbReference type="NCBI Taxonomy" id="56036"/>
    <lineage>
        <taxon>Eukaryota</taxon>
        <taxon>Viridiplantae</taxon>
        <taxon>Streptophyta</taxon>
        <taxon>Embryophyta</taxon>
        <taxon>Tracheophyta</taxon>
        <taxon>Spermatophyta</taxon>
        <taxon>Magnoliopsida</taxon>
        <taxon>eudicotyledons</taxon>
        <taxon>Gunneridae</taxon>
        <taxon>Pentapetalae</taxon>
        <taxon>asterids</taxon>
        <taxon>lamiids</taxon>
        <taxon>Lamiales</taxon>
        <taxon>Oleaceae</taxon>
        <taxon>Oleeae</taxon>
        <taxon>Fraxinus</taxon>
    </lineage>
</organism>
<feature type="domain" description="Protein kinase" evidence="16">
    <location>
        <begin position="489"/>
        <end position="650"/>
    </location>
</feature>
<dbReference type="Pfam" id="PF07714">
    <property type="entry name" value="PK_Tyr_Ser-Thr"/>
    <property type="match status" value="1"/>
</dbReference>
<reference evidence="17" key="1">
    <citation type="submission" date="2023-05" db="EMBL/GenBank/DDBJ databases">
        <authorList>
            <person name="Huff M."/>
        </authorList>
    </citation>
    <scope>NUCLEOTIDE SEQUENCE</scope>
</reference>
<dbReference type="PROSITE" id="PS50011">
    <property type="entry name" value="PROTEIN_KINASE_DOM"/>
    <property type="match status" value="1"/>
</dbReference>
<comment type="catalytic activity">
    <reaction evidence="14">
        <text>L-seryl-[protein] + ATP = O-phospho-L-seryl-[protein] + ADP + H(+)</text>
        <dbReference type="Rhea" id="RHEA:17989"/>
        <dbReference type="Rhea" id="RHEA-COMP:9863"/>
        <dbReference type="Rhea" id="RHEA-COMP:11604"/>
        <dbReference type="ChEBI" id="CHEBI:15378"/>
        <dbReference type="ChEBI" id="CHEBI:29999"/>
        <dbReference type="ChEBI" id="CHEBI:30616"/>
        <dbReference type="ChEBI" id="CHEBI:83421"/>
        <dbReference type="ChEBI" id="CHEBI:456216"/>
        <dbReference type="EC" id="2.7.11.1"/>
    </reaction>
</comment>
<dbReference type="Pfam" id="PF00844">
    <property type="entry name" value="Gemini_coat"/>
    <property type="match status" value="1"/>
</dbReference>
<keyword evidence="15" id="KW-0812">Transmembrane</keyword>
<keyword evidence="15" id="KW-1133">Transmembrane helix</keyword>
<dbReference type="GO" id="GO:0005524">
    <property type="term" value="F:ATP binding"/>
    <property type="evidence" value="ECO:0007669"/>
    <property type="project" value="UniProtKB-KW"/>
</dbReference>
<dbReference type="PRINTS" id="PR00226">
    <property type="entry name" value="GEMCOATMSV"/>
</dbReference>
<dbReference type="Gene3D" id="2.60.120.20">
    <property type="match status" value="1"/>
</dbReference>
<feature type="transmembrane region" description="Helical" evidence="15">
    <location>
        <begin position="429"/>
        <end position="453"/>
    </location>
</feature>
<dbReference type="AlphaFoldDB" id="A0AAD1YUI4"/>
<proteinExistence type="predicted"/>
<dbReference type="SUPFAM" id="SSF56112">
    <property type="entry name" value="Protein kinase-like (PK-like)"/>
    <property type="match status" value="1"/>
</dbReference>